<name>A0ABR9FYL4_9GAMM</name>
<evidence type="ECO:0000259" key="1">
    <source>
        <dbReference type="PROSITE" id="PS50883"/>
    </source>
</evidence>
<keyword evidence="4" id="KW-1185">Reference proteome</keyword>
<dbReference type="CDD" id="cd01949">
    <property type="entry name" value="GGDEF"/>
    <property type="match status" value="1"/>
</dbReference>
<dbReference type="SUPFAM" id="SSF55073">
    <property type="entry name" value="Nucleotide cyclase"/>
    <property type="match status" value="1"/>
</dbReference>
<dbReference type="InterPro" id="IPR001633">
    <property type="entry name" value="EAL_dom"/>
</dbReference>
<organism evidence="3 4">
    <name type="scientific">Halomonas colorata</name>
    <dbReference type="NCBI Taxonomy" id="2742615"/>
    <lineage>
        <taxon>Bacteria</taxon>
        <taxon>Pseudomonadati</taxon>
        <taxon>Pseudomonadota</taxon>
        <taxon>Gammaproteobacteria</taxon>
        <taxon>Oceanospirillales</taxon>
        <taxon>Halomonadaceae</taxon>
        <taxon>Halomonas</taxon>
    </lineage>
</organism>
<feature type="domain" description="EAL" evidence="1">
    <location>
        <begin position="162"/>
        <end position="415"/>
    </location>
</feature>
<dbReference type="Pfam" id="PF00563">
    <property type="entry name" value="EAL"/>
    <property type="match status" value="1"/>
</dbReference>
<dbReference type="SMART" id="SM00052">
    <property type="entry name" value="EAL"/>
    <property type="match status" value="1"/>
</dbReference>
<dbReference type="InterPro" id="IPR050706">
    <property type="entry name" value="Cyclic-di-GMP_PDE-like"/>
</dbReference>
<dbReference type="NCBIfam" id="TIGR00254">
    <property type="entry name" value="GGDEF"/>
    <property type="match status" value="1"/>
</dbReference>
<dbReference type="InterPro" id="IPR043128">
    <property type="entry name" value="Rev_trsase/Diguanyl_cyclase"/>
</dbReference>
<dbReference type="Gene3D" id="3.20.20.450">
    <property type="entry name" value="EAL domain"/>
    <property type="match status" value="1"/>
</dbReference>
<dbReference type="Pfam" id="PF00990">
    <property type="entry name" value="GGDEF"/>
    <property type="match status" value="1"/>
</dbReference>
<dbReference type="PROSITE" id="PS50883">
    <property type="entry name" value="EAL"/>
    <property type="match status" value="1"/>
</dbReference>
<protein>
    <submittedName>
        <fullName evidence="3">Bifunctional diguanylate cyclase/phosphodiesterase</fullName>
    </submittedName>
</protein>
<comment type="caution">
    <text evidence="3">The sequence shown here is derived from an EMBL/GenBank/DDBJ whole genome shotgun (WGS) entry which is preliminary data.</text>
</comment>
<dbReference type="InterPro" id="IPR000160">
    <property type="entry name" value="GGDEF_dom"/>
</dbReference>
<dbReference type="SUPFAM" id="SSF141868">
    <property type="entry name" value="EAL domain-like"/>
    <property type="match status" value="1"/>
</dbReference>
<dbReference type="PANTHER" id="PTHR33121">
    <property type="entry name" value="CYCLIC DI-GMP PHOSPHODIESTERASE PDEF"/>
    <property type="match status" value="1"/>
</dbReference>
<gene>
    <name evidence="3" type="ORF">EI547_09710</name>
</gene>
<feature type="domain" description="GGDEF" evidence="2">
    <location>
        <begin position="23"/>
        <end position="154"/>
    </location>
</feature>
<dbReference type="PROSITE" id="PS50887">
    <property type="entry name" value="GGDEF"/>
    <property type="match status" value="1"/>
</dbReference>
<dbReference type="PANTHER" id="PTHR33121:SF71">
    <property type="entry name" value="OXYGEN SENSOR PROTEIN DOSP"/>
    <property type="match status" value="1"/>
</dbReference>
<sequence length="421" mass="47881">MHNHLPNQVAAFDSLENLVAQQTPFTIMRLALHELRAINSTFGYSVGDQVLIAIADRLRDFSSPQHHPYRLTNNEFLIINEGDPSNSAWLELLIQHLSNTIAVNHLSTVKPICSIGSVSFPNDGSSVQQLFRRADIALQQAQDKAVRYELYTEDLDKLQLRKRTLINDLPNAVTHDELWIDYQPKAALNTGRIEHFEALIRWHHPTLGLIRPDEFIELAERSGNISLLSQWMLIHVCQQLHIWNQAGQRLSVAINLSASDIINSQLPQQLEQLLKTYDLAPRQLAIEVTETTAMQDMSQAVNILKEISALGIVLAIDDFGTGYSSLAQLKRLPFNELKIDKSFILRLNTDEDDRLIVRSTIELGHRLGLKVIAEGVENYETAALLFKMGCDYLQGYWIAKPMPSHQVLDWLKHFKKLTFDQ</sequence>
<evidence type="ECO:0000313" key="4">
    <source>
        <dbReference type="Proteomes" id="UP001645038"/>
    </source>
</evidence>
<dbReference type="EMBL" id="RRZB01000020">
    <property type="protein sequence ID" value="MBE0463731.1"/>
    <property type="molecule type" value="Genomic_DNA"/>
</dbReference>
<dbReference type="Proteomes" id="UP001645038">
    <property type="component" value="Unassembled WGS sequence"/>
</dbReference>
<dbReference type="InterPro" id="IPR029787">
    <property type="entry name" value="Nucleotide_cyclase"/>
</dbReference>
<dbReference type="CDD" id="cd01948">
    <property type="entry name" value="EAL"/>
    <property type="match status" value="1"/>
</dbReference>
<dbReference type="Gene3D" id="3.30.70.270">
    <property type="match status" value="1"/>
</dbReference>
<dbReference type="RefSeq" id="WP_192538231.1">
    <property type="nucleotide sequence ID" value="NZ_RRZB01000020.1"/>
</dbReference>
<evidence type="ECO:0000313" key="3">
    <source>
        <dbReference type="EMBL" id="MBE0463731.1"/>
    </source>
</evidence>
<reference evidence="3 4" key="1">
    <citation type="submission" date="2020-07" db="EMBL/GenBank/DDBJ databases">
        <title>Halophilic bacteria isolated from french cheeses.</title>
        <authorList>
            <person name="Kothe C.I."/>
            <person name="Farah-Kraiem B."/>
            <person name="Renault P."/>
            <person name="Dridi B."/>
        </authorList>
    </citation>
    <scope>NUCLEOTIDE SEQUENCE [LARGE SCALE GENOMIC DNA]</scope>
    <source>
        <strain evidence="3 4">FME20</strain>
    </source>
</reference>
<dbReference type="InterPro" id="IPR035919">
    <property type="entry name" value="EAL_sf"/>
</dbReference>
<evidence type="ECO:0000259" key="2">
    <source>
        <dbReference type="PROSITE" id="PS50887"/>
    </source>
</evidence>
<accession>A0ABR9FYL4</accession>
<dbReference type="SMART" id="SM00267">
    <property type="entry name" value="GGDEF"/>
    <property type="match status" value="1"/>
</dbReference>
<proteinExistence type="predicted"/>